<evidence type="ECO:0000313" key="4">
    <source>
        <dbReference type="EMBL" id="KAI5409623.1"/>
    </source>
</evidence>
<reference evidence="4 5" key="1">
    <citation type="journal article" date="2022" name="Nat. Genet.">
        <title>Improved pea reference genome and pan-genome highlight genomic features and evolutionary characteristics.</title>
        <authorList>
            <person name="Yang T."/>
            <person name="Liu R."/>
            <person name="Luo Y."/>
            <person name="Hu S."/>
            <person name="Wang D."/>
            <person name="Wang C."/>
            <person name="Pandey M.K."/>
            <person name="Ge S."/>
            <person name="Xu Q."/>
            <person name="Li N."/>
            <person name="Li G."/>
            <person name="Huang Y."/>
            <person name="Saxena R.K."/>
            <person name="Ji Y."/>
            <person name="Li M."/>
            <person name="Yan X."/>
            <person name="He Y."/>
            <person name="Liu Y."/>
            <person name="Wang X."/>
            <person name="Xiang C."/>
            <person name="Varshney R.K."/>
            <person name="Ding H."/>
            <person name="Gao S."/>
            <person name="Zong X."/>
        </authorList>
    </citation>
    <scope>NUCLEOTIDE SEQUENCE [LARGE SCALE GENOMIC DNA]</scope>
    <source>
        <strain evidence="4 5">cv. Zhongwan 6</strain>
    </source>
</reference>
<dbReference type="GO" id="GO:0003723">
    <property type="term" value="F:RNA binding"/>
    <property type="evidence" value="ECO:0007669"/>
    <property type="project" value="UniProtKB-KW"/>
</dbReference>
<evidence type="ECO:0000256" key="2">
    <source>
        <dbReference type="SAM" id="MobiDB-lite"/>
    </source>
</evidence>
<dbReference type="PANTHER" id="PTHR23189">
    <property type="entry name" value="RNA RECOGNITION MOTIF-CONTAINING"/>
    <property type="match status" value="1"/>
</dbReference>
<dbReference type="SUPFAM" id="SSF54928">
    <property type="entry name" value="RNA-binding domain, RBD"/>
    <property type="match status" value="1"/>
</dbReference>
<organism evidence="4 5">
    <name type="scientific">Pisum sativum</name>
    <name type="common">Garden pea</name>
    <name type="synonym">Lathyrus oleraceus</name>
    <dbReference type="NCBI Taxonomy" id="3888"/>
    <lineage>
        <taxon>Eukaryota</taxon>
        <taxon>Viridiplantae</taxon>
        <taxon>Streptophyta</taxon>
        <taxon>Embryophyta</taxon>
        <taxon>Tracheophyta</taxon>
        <taxon>Spermatophyta</taxon>
        <taxon>Magnoliopsida</taxon>
        <taxon>eudicotyledons</taxon>
        <taxon>Gunneridae</taxon>
        <taxon>Pentapetalae</taxon>
        <taxon>rosids</taxon>
        <taxon>fabids</taxon>
        <taxon>Fabales</taxon>
        <taxon>Fabaceae</taxon>
        <taxon>Papilionoideae</taxon>
        <taxon>50 kb inversion clade</taxon>
        <taxon>NPAAA clade</taxon>
        <taxon>Hologalegina</taxon>
        <taxon>IRL clade</taxon>
        <taxon>Fabeae</taxon>
        <taxon>Lathyrus</taxon>
    </lineage>
</organism>
<evidence type="ECO:0000259" key="3">
    <source>
        <dbReference type="Pfam" id="PF04059"/>
    </source>
</evidence>
<comment type="caution">
    <text evidence="4">The sequence shown here is derived from an EMBL/GenBank/DDBJ whole genome shotgun (WGS) entry which is preliminary data.</text>
</comment>
<accession>A0A9D4WXH1</accession>
<evidence type="ECO:0000313" key="5">
    <source>
        <dbReference type="Proteomes" id="UP001058974"/>
    </source>
</evidence>
<evidence type="ECO:0000256" key="1">
    <source>
        <dbReference type="ARBA" id="ARBA00022884"/>
    </source>
</evidence>
<dbReference type="InterPro" id="IPR007201">
    <property type="entry name" value="Mei2-like_Rrm_C"/>
</dbReference>
<protein>
    <recommendedName>
        <fullName evidence="3">Mei2-like C-terminal RNA recognition motif domain-containing protein</fullName>
    </recommendedName>
</protein>
<keyword evidence="5" id="KW-1185">Reference proteome</keyword>
<dbReference type="Pfam" id="PF04059">
    <property type="entry name" value="RRM_2"/>
    <property type="match status" value="1"/>
</dbReference>
<name>A0A9D4WXH1_PEA</name>
<dbReference type="Gramene" id="Psat05G0516400-T1">
    <property type="protein sequence ID" value="KAI5409623.1"/>
    <property type="gene ID" value="KIW84_055164"/>
</dbReference>
<dbReference type="AlphaFoldDB" id="A0A9D4WXH1"/>
<dbReference type="InterPro" id="IPR035979">
    <property type="entry name" value="RBD_domain_sf"/>
</dbReference>
<gene>
    <name evidence="4" type="ORF">KIW84_055164</name>
</gene>
<proteinExistence type="predicted"/>
<sequence>MSKEHGKLILELKAEANRHLEFFIPLHNIKTPSTENAVVNKKNQKEKQPAPSLPQNNHSNASPSFAYSAQFQWQCSPYMYYAPFRPFLFIPPVLQPLQIHSKKMHCHCQIDLDTIVRREDTRTTLIIKNIPNKYISKMLLYEIEENHQGTYDFLYLPIDYKSNGNLGYAIINMLSHLHMLPFYKVKAFHGKIWDTRFGEHVISLEYAWIQGKDALVTHFQNSGCVCEFCWPILFH</sequence>
<feature type="domain" description="Mei2-like C-terminal RNA recognition motif" evidence="3">
    <location>
        <begin position="122"/>
        <end position="220"/>
    </location>
</feature>
<feature type="region of interest" description="Disordered" evidence="2">
    <location>
        <begin position="34"/>
        <end position="59"/>
    </location>
</feature>
<keyword evidence="1" id="KW-0694">RNA-binding</keyword>
<dbReference type="Proteomes" id="UP001058974">
    <property type="component" value="Chromosome 5"/>
</dbReference>
<dbReference type="EMBL" id="JAMSHJ010000005">
    <property type="protein sequence ID" value="KAI5409623.1"/>
    <property type="molecule type" value="Genomic_DNA"/>
</dbReference>